<organism evidence="2 3">
    <name type="scientific">Cordylochernes scorpioides</name>
    <dbReference type="NCBI Taxonomy" id="51811"/>
    <lineage>
        <taxon>Eukaryota</taxon>
        <taxon>Metazoa</taxon>
        <taxon>Ecdysozoa</taxon>
        <taxon>Arthropoda</taxon>
        <taxon>Chelicerata</taxon>
        <taxon>Arachnida</taxon>
        <taxon>Pseudoscorpiones</taxon>
        <taxon>Cheliferoidea</taxon>
        <taxon>Chernetidae</taxon>
        <taxon>Cordylochernes</taxon>
    </lineage>
</organism>
<dbReference type="InterPro" id="IPR005312">
    <property type="entry name" value="DUF1759"/>
</dbReference>
<accession>A0ABY6LNU9</accession>
<evidence type="ECO:0000256" key="1">
    <source>
        <dbReference type="SAM" id="Coils"/>
    </source>
</evidence>
<keyword evidence="3" id="KW-1185">Reference proteome</keyword>
<gene>
    <name evidence="2" type="ORF">LAZ67_22000720</name>
</gene>
<evidence type="ECO:0000313" key="2">
    <source>
        <dbReference type="EMBL" id="UYV82748.1"/>
    </source>
</evidence>
<protein>
    <submittedName>
        <fullName evidence="2">Uncharacterized protein</fullName>
    </submittedName>
</protein>
<dbReference type="EMBL" id="CP092884">
    <property type="protein sequence ID" value="UYV82748.1"/>
    <property type="molecule type" value="Genomic_DNA"/>
</dbReference>
<proteinExistence type="predicted"/>
<sequence>MDTETEIRRIKRLGLNLEKLEKEIENNKADCFEFDAILKKVNKNYANFLPKIKLPIFDGKIENWISFSNIFKTTIIDNSQLTNIVKLQYLKTCLKRKALVLINHIPITKNNFVLAWGNYAKALNTSETEKGLPLIKRFMKLQVHNLTKANCFLCQQRSMESINAQLF</sequence>
<keyword evidence="1" id="KW-0175">Coiled coil</keyword>
<reference evidence="2 3" key="1">
    <citation type="submission" date="2022-03" db="EMBL/GenBank/DDBJ databases">
        <title>A chromosomal length assembly of Cordylochernes scorpioides.</title>
        <authorList>
            <person name="Zeh D."/>
            <person name="Zeh J."/>
        </authorList>
    </citation>
    <scope>NUCLEOTIDE SEQUENCE [LARGE SCALE GENOMIC DNA]</scope>
    <source>
        <strain evidence="2">IN4F17</strain>
        <tissue evidence="2">Whole Body</tissue>
    </source>
</reference>
<dbReference type="Pfam" id="PF03564">
    <property type="entry name" value="DUF1759"/>
    <property type="match status" value="1"/>
</dbReference>
<dbReference type="Proteomes" id="UP001235939">
    <property type="component" value="Chromosome 22"/>
</dbReference>
<feature type="coiled-coil region" evidence="1">
    <location>
        <begin position="3"/>
        <end position="30"/>
    </location>
</feature>
<name>A0ABY6LNU9_9ARAC</name>
<evidence type="ECO:0000313" key="3">
    <source>
        <dbReference type="Proteomes" id="UP001235939"/>
    </source>
</evidence>